<dbReference type="SUPFAM" id="SSF56059">
    <property type="entry name" value="Glutathione synthetase ATP-binding domain-like"/>
    <property type="match status" value="1"/>
</dbReference>
<keyword evidence="2" id="KW-1185">Reference proteome</keyword>
<dbReference type="RefSeq" id="WP_310100046.1">
    <property type="nucleotide sequence ID" value="NZ_JAVDUU010000004.1"/>
</dbReference>
<name>A0ABU1TFW6_9SPHI</name>
<dbReference type="Pfam" id="PF14305">
    <property type="entry name" value="ATPgrasp_TupA"/>
    <property type="match status" value="1"/>
</dbReference>
<evidence type="ECO:0000313" key="1">
    <source>
        <dbReference type="EMBL" id="MDR6944278.1"/>
    </source>
</evidence>
<sequence length="284" mass="33513">MLNRLVHHLRNSGQFSKRIKKRYETFWLDSEAEHIRNTPMSQNDSIEKWKAAPYWQRRLSNKYNAREFAKMHGCQVPDLYWKGADIETIDFSKLPPYYVIRPTVGHSCNLVFVMDNGQNLFDKKHYQHDEIKAILKREITKNQSLEFLIEEFLKTEDGLYTIPTDYKFYCFNGEIACLYAINRLSPKSGYGTFYDENWNQLKKVQFNYPPIANQKAPACFKEMVETAKTLSKSYDMFVRIDLYATSKGCVFGEFTPTPSMGMNFTSFGKKLMIRYWDKYCCGYI</sequence>
<comment type="caution">
    <text evidence="1">The sequence shown here is derived from an EMBL/GenBank/DDBJ whole genome shotgun (WGS) entry which is preliminary data.</text>
</comment>
<accession>A0ABU1TFW6</accession>
<dbReference type="Proteomes" id="UP001247620">
    <property type="component" value="Unassembled WGS sequence"/>
</dbReference>
<organism evidence="1 2">
    <name type="scientific">Mucilaginibacter pocheonensis</name>
    <dbReference type="NCBI Taxonomy" id="398050"/>
    <lineage>
        <taxon>Bacteria</taxon>
        <taxon>Pseudomonadati</taxon>
        <taxon>Bacteroidota</taxon>
        <taxon>Sphingobacteriia</taxon>
        <taxon>Sphingobacteriales</taxon>
        <taxon>Sphingobacteriaceae</taxon>
        <taxon>Mucilaginibacter</taxon>
    </lineage>
</organism>
<dbReference type="InterPro" id="IPR029465">
    <property type="entry name" value="ATPgrasp_TupA"/>
</dbReference>
<gene>
    <name evidence="1" type="ORF">J2W55_004138</name>
</gene>
<dbReference type="EMBL" id="JAVDUU010000004">
    <property type="protein sequence ID" value="MDR6944278.1"/>
    <property type="molecule type" value="Genomic_DNA"/>
</dbReference>
<reference evidence="1 2" key="1">
    <citation type="submission" date="2023-07" db="EMBL/GenBank/DDBJ databases">
        <title>Sorghum-associated microbial communities from plants grown in Nebraska, USA.</title>
        <authorList>
            <person name="Schachtman D."/>
        </authorList>
    </citation>
    <scope>NUCLEOTIDE SEQUENCE [LARGE SCALE GENOMIC DNA]</scope>
    <source>
        <strain evidence="1 2">3262</strain>
    </source>
</reference>
<evidence type="ECO:0008006" key="3">
    <source>
        <dbReference type="Google" id="ProtNLM"/>
    </source>
</evidence>
<proteinExistence type="predicted"/>
<protein>
    <recommendedName>
        <fullName evidence="3">TupA-like ATPgrasp</fullName>
    </recommendedName>
</protein>
<evidence type="ECO:0000313" key="2">
    <source>
        <dbReference type="Proteomes" id="UP001247620"/>
    </source>
</evidence>